<dbReference type="PROSITE" id="PS51192">
    <property type="entry name" value="HELICASE_ATP_BIND_1"/>
    <property type="match status" value="1"/>
</dbReference>
<evidence type="ECO:0000313" key="4">
    <source>
        <dbReference type="EMBL" id="CCD56945.1"/>
    </source>
</evidence>
<dbReference type="SUPFAM" id="SSF52540">
    <property type="entry name" value="P-loop containing nucleoside triphosphate hydrolases"/>
    <property type="match status" value="1"/>
</dbReference>
<dbReference type="STRING" id="999810.G2YZ97"/>
<keyword evidence="1" id="KW-0547">Nucleotide-binding</keyword>
<dbReference type="InParanoid" id="G2YZ97"/>
<dbReference type="PANTHER" id="PTHR45629:SF7">
    <property type="entry name" value="DNA EXCISION REPAIR PROTEIN ERCC-6-RELATED"/>
    <property type="match status" value="1"/>
</dbReference>
<evidence type="ECO:0000259" key="3">
    <source>
        <dbReference type="PROSITE" id="PS51192"/>
    </source>
</evidence>
<dbReference type="InterPro" id="IPR027417">
    <property type="entry name" value="P-loop_NTPase"/>
</dbReference>
<dbReference type="InterPro" id="IPR038718">
    <property type="entry name" value="SNF2-like_sf"/>
</dbReference>
<dbReference type="InterPro" id="IPR014001">
    <property type="entry name" value="Helicase_ATP-bd"/>
</dbReference>
<evidence type="ECO:0000256" key="1">
    <source>
        <dbReference type="ARBA" id="ARBA00022741"/>
    </source>
</evidence>
<dbReference type="GO" id="GO:0005524">
    <property type="term" value="F:ATP binding"/>
    <property type="evidence" value="ECO:0007669"/>
    <property type="project" value="InterPro"/>
</dbReference>
<protein>
    <recommendedName>
        <fullName evidence="3">Helicase ATP-binding domain-containing protein</fullName>
    </recommendedName>
</protein>
<dbReference type="InterPro" id="IPR050496">
    <property type="entry name" value="SNF2_RAD54_helicase_repair"/>
</dbReference>
<dbReference type="PANTHER" id="PTHR45629">
    <property type="entry name" value="SNF2/RAD54 FAMILY MEMBER"/>
    <property type="match status" value="1"/>
</dbReference>
<dbReference type="EMBL" id="FQ790362">
    <property type="protein sequence ID" value="CCD56945.1"/>
    <property type="molecule type" value="Genomic_DNA"/>
</dbReference>
<dbReference type="Gene3D" id="3.40.50.10810">
    <property type="entry name" value="Tandem AAA-ATPase domain"/>
    <property type="match status" value="1"/>
</dbReference>
<organism evidence="4 5">
    <name type="scientific">Botryotinia fuckeliana (strain T4)</name>
    <name type="common">Noble rot fungus</name>
    <name type="synonym">Botrytis cinerea</name>
    <dbReference type="NCBI Taxonomy" id="999810"/>
    <lineage>
        <taxon>Eukaryota</taxon>
        <taxon>Fungi</taxon>
        <taxon>Dikarya</taxon>
        <taxon>Ascomycota</taxon>
        <taxon>Pezizomycotina</taxon>
        <taxon>Leotiomycetes</taxon>
        <taxon>Helotiales</taxon>
        <taxon>Sclerotiniaceae</taxon>
        <taxon>Botrytis</taxon>
    </lineage>
</organism>
<sequence>MIISTNLFIRKPRSQISISPTDGMVRRAERKHSPEWGTEGQQIGDETLDVEFTSENERHLSNEDCAAAVWNLAWKALEIIVHPANKPTKFFNPNLKLPRMEKAAERLGNEWNGLKDYQLEGIDLLAASEAGERGTATGTALYNVMGLGKTLQITALLELTRRRPVLIIGPALALETWKEEFHKWQSPVPKICHFHVKELAQQNANDLARFDVTKIPTFDVDWSQIILDEAQNIKNKKGKYLQACCALKGDSKIVITGTPILNAYTDIFSYAYFLNFKPLNQSTWFKSHFVKKTAESTKLT</sequence>
<dbReference type="SMART" id="SM00487">
    <property type="entry name" value="DEXDc"/>
    <property type="match status" value="1"/>
</dbReference>
<dbReference type="eggNOG" id="KOG1001">
    <property type="taxonomic scope" value="Eukaryota"/>
</dbReference>
<keyword evidence="2" id="KW-0067">ATP-binding</keyword>
<dbReference type="AlphaFoldDB" id="G2YZ97"/>
<proteinExistence type="predicted"/>
<name>G2YZ97_BOTF4</name>
<dbReference type="Pfam" id="PF00176">
    <property type="entry name" value="SNF2-rel_dom"/>
    <property type="match status" value="1"/>
</dbReference>
<reference evidence="5" key="1">
    <citation type="journal article" date="2011" name="PLoS Genet.">
        <title>Genomic analysis of the necrotrophic fungal pathogens Sclerotinia sclerotiorum and Botrytis cinerea.</title>
        <authorList>
            <person name="Amselem J."/>
            <person name="Cuomo C.A."/>
            <person name="van Kan J.A."/>
            <person name="Viaud M."/>
            <person name="Benito E.P."/>
            <person name="Couloux A."/>
            <person name="Coutinho P.M."/>
            <person name="de Vries R.P."/>
            <person name="Dyer P.S."/>
            <person name="Fillinger S."/>
            <person name="Fournier E."/>
            <person name="Gout L."/>
            <person name="Hahn M."/>
            <person name="Kohn L."/>
            <person name="Lapalu N."/>
            <person name="Plummer K.M."/>
            <person name="Pradier J.M."/>
            <person name="Quevillon E."/>
            <person name="Sharon A."/>
            <person name="Simon A."/>
            <person name="ten Have A."/>
            <person name="Tudzynski B."/>
            <person name="Tudzynski P."/>
            <person name="Wincker P."/>
            <person name="Andrew M."/>
            <person name="Anthouard V."/>
            <person name="Beever R.E."/>
            <person name="Beffa R."/>
            <person name="Benoit I."/>
            <person name="Bouzid O."/>
            <person name="Brault B."/>
            <person name="Chen Z."/>
            <person name="Choquer M."/>
            <person name="Collemare J."/>
            <person name="Cotton P."/>
            <person name="Danchin E.G."/>
            <person name="Da Silva C."/>
            <person name="Gautier A."/>
            <person name="Giraud C."/>
            <person name="Giraud T."/>
            <person name="Gonzalez C."/>
            <person name="Grossetete S."/>
            <person name="Guldener U."/>
            <person name="Henrissat B."/>
            <person name="Howlett B.J."/>
            <person name="Kodira C."/>
            <person name="Kretschmer M."/>
            <person name="Lappartient A."/>
            <person name="Leroch M."/>
            <person name="Levis C."/>
            <person name="Mauceli E."/>
            <person name="Neuveglise C."/>
            <person name="Oeser B."/>
            <person name="Pearson M."/>
            <person name="Poulain J."/>
            <person name="Poussereau N."/>
            <person name="Quesneville H."/>
            <person name="Rascle C."/>
            <person name="Schumacher J."/>
            <person name="Segurens B."/>
            <person name="Sexton A."/>
            <person name="Silva E."/>
            <person name="Sirven C."/>
            <person name="Soanes D.M."/>
            <person name="Talbot N.J."/>
            <person name="Templeton M."/>
            <person name="Yandava C."/>
            <person name="Yarden O."/>
            <person name="Zeng Q."/>
            <person name="Rollins J.A."/>
            <person name="Lebrun M.H."/>
            <person name="Dickman M."/>
        </authorList>
    </citation>
    <scope>NUCLEOTIDE SEQUENCE [LARGE SCALE GENOMIC DNA]</scope>
    <source>
        <strain evidence="5">T4</strain>
    </source>
</reference>
<dbReference type="HOGENOM" id="CLU_1004695_0_0_1"/>
<evidence type="ECO:0000256" key="2">
    <source>
        <dbReference type="ARBA" id="ARBA00022840"/>
    </source>
</evidence>
<accession>G2YZ97</accession>
<evidence type="ECO:0000313" key="5">
    <source>
        <dbReference type="Proteomes" id="UP000008177"/>
    </source>
</evidence>
<dbReference type="Proteomes" id="UP000008177">
    <property type="component" value="Unplaced contigs"/>
</dbReference>
<feature type="domain" description="Helicase ATP-binding" evidence="3">
    <location>
        <begin position="130"/>
        <end position="277"/>
    </location>
</feature>
<dbReference type="OrthoDB" id="448448at2759"/>
<gene>
    <name evidence="4" type="ORF">BofuT4_P142070.1</name>
</gene>
<dbReference type="InterPro" id="IPR000330">
    <property type="entry name" value="SNF2_N"/>
</dbReference>